<dbReference type="Proteomes" id="UP000001075">
    <property type="component" value="Unassembled WGS sequence"/>
</dbReference>
<dbReference type="GO" id="GO:0003828">
    <property type="term" value="F:alpha-N-acetylneuraminate alpha-2,8-sialyltransferase activity"/>
    <property type="evidence" value="ECO:0007669"/>
    <property type="project" value="TreeGrafter"/>
</dbReference>
<dbReference type="EMBL" id="JH000159">
    <property type="protein sequence ID" value="EGV99632.1"/>
    <property type="molecule type" value="Genomic_DNA"/>
</dbReference>
<evidence type="ECO:0000256" key="3">
    <source>
        <dbReference type="ARBA" id="ARBA00022676"/>
    </source>
</evidence>
<evidence type="ECO:0000256" key="1">
    <source>
        <dbReference type="ARBA" id="ARBA00004323"/>
    </source>
</evidence>
<accession>G3H5G3</accession>
<gene>
    <name evidence="12" type="ORF">I79_005544</name>
</gene>
<keyword evidence="8" id="KW-0333">Golgi apparatus</keyword>
<proteinExistence type="inferred from homology"/>
<comment type="similarity">
    <text evidence="2">Belongs to the glycosyltransferase 29 family.</text>
</comment>
<dbReference type="Pfam" id="PF00777">
    <property type="entry name" value="Glyco_transf_29"/>
    <property type="match status" value="1"/>
</dbReference>
<evidence type="ECO:0000313" key="12">
    <source>
        <dbReference type="EMBL" id="EGV99632.1"/>
    </source>
</evidence>
<dbReference type="eggNOG" id="KOG2692">
    <property type="taxonomic scope" value="Eukaryota"/>
</dbReference>
<evidence type="ECO:0000313" key="13">
    <source>
        <dbReference type="Proteomes" id="UP000001075"/>
    </source>
</evidence>
<dbReference type="GO" id="GO:0009311">
    <property type="term" value="P:oligosaccharide metabolic process"/>
    <property type="evidence" value="ECO:0007669"/>
    <property type="project" value="TreeGrafter"/>
</dbReference>
<dbReference type="AlphaFoldDB" id="G3H5G3"/>
<dbReference type="InParanoid" id="G3H5G3"/>
<evidence type="ECO:0000256" key="5">
    <source>
        <dbReference type="ARBA" id="ARBA00022692"/>
    </source>
</evidence>
<evidence type="ECO:0000256" key="4">
    <source>
        <dbReference type="ARBA" id="ARBA00022679"/>
    </source>
</evidence>
<keyword evidence="9 11" id="KW-0472">Membrane</keyword>
<keyword evidence="7 11" id="KW-1133">Transmembrane helix</keyword>
<reference evidence="13" key="1">
    <citation type="journal article" date="2011" name="Nat. Biotechnol.">
        <title>The genomic sequence of the Chinese hamster ovary (CHO)-K1 cell line.</title>
        <authorList>
            <person name="Xu X."/>
            <person name="Nagarajan H."/>
            <person name="Lewis N.E."/>
            <person name="Pan S."/>
            <person name="Cai Z."/>
            <person name="Liu X."/>
            <person name="Chen W."/>
            <person name="Xie M."/>
            <person name="Wang W."/>
            <person name="Hammond S."/>
            <person name="Andersen M.R."/>
            <person name="Neff N."/>
            <person name="Passarelli B."/>
            <person name="Koh W."/>
            <person name="Fan H.C."/>
            <person name="Wang J."/>
            <person name="Gui Y."/>
            <person name="Lee K.H."/>
            <person name="Betenbaugh M.J."/>
            <person name="Quake S.R."/>
            <person name="Famili I."/>
            <person name="Palsson B.O."/>
            <person name="Wang J."/>
        </authorList>
    </citation>
    <scope>NUCLEOTIDE SEQUENCE [LARGE SCALE GENOMIC DNA]</scope>
    <source>
        <strain evidence="13">CHO K1 cell line</strain>
    </source>
</reference>
<name>G3H5G3_CRIGR</name>
<dbReference type="STRING" id="10029.G3H5G3"/>
<evidence type="ECO:0000256" key="10">
    <source>
        <dbReference type="ARBA" id="ARBA00023180"/>
    </source>
</evidence>
<organism evidence="12 13">
    <name type="scientific">Cricetulus griseus</name>
    <name type="common">Chinese hamster</name>
    <name type="synonym">Cricetulus barabensis griseus</name>
    <dbReference type="NCBI Taxonomy" id="10029"/>
    <lineage>
        <taxon>Eukaryota</taxon>
        <taxon>Metazoa</taxon>
        <taxon>Chordata</taxon>
        <taxon>Craniata</taxon>
        <taxon>Vertebrata</taxon>
        <taxon>Euteleostomi</taxon>
        <taxon>Mammalia</taxon>
        <taxon>Eutheria</taxon>
        <taxon>Euarchontoglires</taxon>
        <taxon>Glires</taxon>
        <taxon>Rodentia</taxon>
        <taxon>Myomorpha</taxon>
        <taxon>Muroidea</taxon>
        <taxon>Cricetidae</taxon>
        <taxon>Cricetinae</taxon>
        <taxon>Cricetulus</taxon>
    </lineage>
</organism>
<evidence type="ECO:0000256" key="6">
    <source>
        <dbReference type="ARBA" id="ARBA00022968"/>
    </source>
</evidence>
<sequence>MRNCKMARVASVLGLVMLSVALLILSLISYVSLKKENIFTTPKYANPGAPRMYMFHAGFRSQFALKFLDPSFVPITNSLTHELQEKPSKWTFNRTAFLHQRYWKNKHLSPKRLSTGILMYTLASAVCEEIHLYGFWPFGFDPNTREDLPYHYYDKKGTKFTTKWQESHQLPAEFQLLYRMHGEGLTKLTLSHCA</sequence>
<evidence type="ECO:0000256" key="8">
    <source>
        <dbReference type="ARBA" id="ARBA00023034"/>
    </source>
</evidence>
<dbReference type="GO" id="GO:0006491">
    <property type="term" value="P:N-glycan processing"/>
    <property type="evidence" value="ECO:0007669"/>
    <property type="project" value="TreeGrafter"/>
</dbReference>
<dbReference type="InterPro" id="IPR050943">
    <property type="entry name" value="Glycosyltr_29_Sialyltrsf"/>
</dbReference>
<keyword evidence="5 11" id="KW-0812">Transmembrane</keyword>
<dbReference type="InterPro" id="IPR038578">
    <property type="entry name" value="GT29-like_sf"/>
</dbReference>
<evidence type="ECO:0000256" key="9">
    <source>
        <dbReference type="ARBA" id="ARBA00023136"/>
    </source>
</evidence>
<feature type="transmembrane region" description="Helical" evidence="11">
    <location>
        <begin position="12"/>
        <end position="33"/>
    </location>
</feature>
<keyword evidence="10" id="KW-0325">Glycoprotein</keyword>
<keyword evidence="4 12" id="KW-0808">Transferase</keyword>
<dbReference type="FunCoup" id="G3H5G3">
    <property type="interactions" value="30"/>
</dbReference>
<dbReference type="GO" id="GO:0000139">
    <property type="term" value="C:Golgi membrane"/>
    <property type="evidence" value="ECO:0007669"/>
    <property type="project" value="UniProtKB-SubCell"/>
</dbReference>
<comment type="subcellular location">
    <subcellularLocation>
        <location evidence="1">Golgi apparatus membrane</location>
        <topology evidence="1">Single-pass type II membrane protein</topology>
    </subcellularLocation>
</comment>
<dbReference type="Gene3D" id="3.90.1480.20">
    <property type="entry name" value="Glycosyl transferase family 29"/>
    <property type="match status" value="1"/>
</dbReference>
<protein>
    <submittedName>
        <fullName evidence="12">Sia-alpha-2,3-Gal-beta-1,4-GlcNAc-R:alpha 2,8-sialyltransferase</fullName>
    </submittedName>
</protein>
<evidence type="ECO:0000256" key="11">
    <source>
        <dbReference type="SAM" id="Phobius"/>
    </source>
</evidence>
<dbReference type="PANTHER" id="PTHR11987">
    <property type="entry name" value="ALPHA-2,8-SIALYLTRANSFERASE"/>
    <property type="match status" value="1"/>
</dbReference>
<dbReference type="PANTHER" id="PTHR11987:SF36">
    <property type="entry name" value="SIA-ALPHA-2,3-GAL-BETA-1,4-GLCNAC-R:ALPHA 2,8-SIALYLTRANSFERASE"/>
    <property type="match status" value="1"/>
</dbReference>
<evidence type="ECO:0000256" key="2">
    <source>
        <dbReference type="ARBA" id="ARBA00006003"/>
    </source>
</evidence>
<evidence type="ECO:0000256" key="7">
    <source>
        <dbReference type="ARBA" id="ARBA00022989"/>
    </source>
</evidence>
<dbReference type="InterPro" id="IPR001675">
    <property type="entry name" value="Glyco_trans_29"/>
</dbReference>
<keyword evidence="3 12" id="KW-0328">Glycosyltransferase</keyword>
<keyword evidence="6" id="KW-0735">Signal-anchor</keyword>